<dbReference type="GO" id="GO:0004803">
    <property type="term" value="F:transposase activity"/>
    <property type="evidence" value="ECO:0007669"/>
    <property type="project" value="InterPro"/>
</dbReference>
<evidence type="ECO:0000259" key="1">
    <source>
        <dbReference type="Pfam" id="PF01526"/>
    </source>
</evidence>
<dbReference type="InterPro" id="IPR002513">
    <property type="entry name" value="Tn3_Tnp_DDE_dom"/>
</dbReference>
<protein>
    <submittedName>
        <fullName evidence="2">Mobile element protein</fullName>
    </submittedName>
</protein>
<dbReference type="Proteomes" id="UP000214720">
    <property type="component" value="Unassembled WGS sequence"/>
</dbReference>
<evidence type="ECO:0000313" key="3">
    <source>
        <dbReference type="Proteomes" id="UP000214720"/>
    </source>
</evidence>
<feature type="domain" description="Tn3 transposase DDE" evidence="1">
    <location>
        <begin position="3"/>
        <end position="230"/>
    </location>
</feature>
<reference evidence="3" key="1">
    <citation type="submission" date="2017-01" db="EMBL/GenBank/DDBJ databases">
        <title>Genome Analysis of Deinococcus marmoris KOPRI26562.</title>
        <authorList>
            <person name="Kim J.H."/>
            <person name="Oh H.-M."/>
        </authorList>
    </citation>
    <scope>NUCLEOTIDE SEQUENCE [LARGE SCALE GENOMIC DNA]</scope>
    <source>
        <strain evidence="3">PAMC 26633</strain>
    </source>
</reference>
<gene>
    <name evidence="2" type="ORF">BSU04_36700</name>
</gene>
<proteinExistence type="predicted"/>
<name>A0A226WQH3_CABSO</name>
<dbReference type="GO" id="GO:0006313">
    <property type="term" value="P:DNA transposition"/>
    <property type="evidence" value="ECO:0007669"/>
    <property type="project" value="InterPro"/>
</dbReference>
<dbReference type="EMBL" id="MTHB01000247">
    <property type="protein sequence ID" value="OXC73451.1"/>
    <property type="molecule type" value="Genomic_DNA"/>
</dbReference>
<evidence type="ECO:0000313" key="2">
    <source>
        <dbReference type="EMBL" id="OXC73451.1"/>
    </source>
</evidence>
<dbReference type="Pfam" id="PF01526">
    <property type="entry name" value="DDE_Tnp_Tn3"/>
    <property type="match status" value="1"/>
</dbReference>
<dbReference type="AlphaFoldDB" id="A0A226WQH3"/>
<accession>A0A226WQH3</accession>
<organism evidence="2 3">
    <name type="scientific">Caballeronia sordidicola</name>
    <name type="common">Burkholderia sordidicola</name>
    <dbReference type="NCBI Taxonomy" id="196367"/>
    <lineage>
        <taxon>Bacteria</taxon>
        <taxon>Pseudomonadati</taxon>
        <taxon>Pseudomonadota</taxon>
        <taxon>Betaproteobacteria</taxon>
        <taxon>Burkholderiales</taxon>
        <taxon>Burkholderiaceae</taxon>
        <taxon>Caballeronia</taxon>
    </lineage>
</organism>
<sequence>MIRQSGADDVAQLEVDTLINTDYAMGLARILGFDLCPRLSHLRDRRLHVPQHHTVPAELIAVTDRDVRIDLIESIWDEFVRVSASVQTGQCTAVQALARFGSAARGQPVYDGGVRIGRLFRTIYLIDYFTNPAFRAELQHVLNSGEAVHTVQRAIHIGKIPLELTRHHDSLAAVSSALAPLSNAVMAWNTIHMQRAVNQIEAMSGETVQTADLRRIAPRHLEGINLSGTFDFPIARYTHYLLPSAADLNAKRRRLA</sequence>
<comment type="caution">
    <text evidence="2">The sequence shown here is derived from an EMBL/GenBank/DDBJ whole genome shotgun (WGS) entry which is preliminary data.</text>
</comment>